<accession>A0ABQ9GDG8</accession>
<sequence>MMIITVFGSYHLVTSKLPCRITAGVLTPVYGYLDLQITIDSELHCLTLSPDLVIIGLSPTKANQVRLPGWITRVFVRGNRAGRCRWSAGILGYLPFTPPPVLAFQRCSISPHFTLVALKISTLRAAQISPLHFVVHELRAESKLSELPQSALLSERRRLSDCNFTRSWFGKADTPHTSQPARPCFAAVQSTVEPSSPGKYPGPAHPESSFKPPRSEGSCRGGGRGSADEIHAARRLSVYTIGARGEKAVSWTQALKKLEGANRSKRAERAQMTVDPLLQRPEGDKENKGAPCGPEMKALYTNAAGEASLPLTSDHTGRKKKLFTLFRASCLSVAFRKRRPQAFLRAICRRRIPAELTRGSRERNTDGSRNHISVHVTIAYSRGRSGVVVRLLASHLGEPGSIPGGAIPGASHARIEKSYRTMPLVAKFSRSSIASSALAIRRCSILASFHSLWLSRLEIERIWHTCDTSAYLAANNFSCQAKRIELPNLSRIYLTYNLSSPPPYKKEGLGVSKSRDGSRSRVAEQDEWVHAAGLRVEKGKRGRRWRRRRNNPQAPTTAAQMAVTGRNKPPPARGSRGTLDAEQQQSISPSGILSSACNGESCLKPYSHDRPSLPTVRHRNLLGRGPDRTVFTIAKSFVDRQNHTRYSHDRPSLPTVRHRNLLGRGPDRTVFTIAKSFVDRQNHTRWDKTASSQCRGMFTLHSLTAAASVTLPCEVCYPRGYCTQRFACGQVSGVKHTFWHSCPGDQLDRLHYAIVKATGFPRRYLRTTCTPKRMSSDPLPWQDDSNCRALQVSGCEPRALGVASYLILIGPVRQGTVSRQRKLYARHVALESGLRGYYAVVRRQQCSPIGLTRPEPRPQPYRTSLGRIGSPGEGSSGAAKLHCSTHGMVARGMAMNPRGCSADTRREHARQGGCCYSRKRWPYEILI</sequence>
<evidence type="ECO:0000256" key="1">
    <source>
        <dbReference type="SAM" id="MobiDB-lite"/>
    </source>
</evidence>
<reference evidence="2 3" key="1">
    <citation type="submission" date="2023-02" db="EMBL/GenBank/DDBJ databases">
        <title>LHISI_Scaffold_Assembly.</title>
        <authorList>
            <person name="Stuart O.P."/>
            <person name="Cleave R."/>
            <person name="Magrath M.J.L."/>
            <person name="Mikheyev A.S."/>
        </authorList>
    </citation>
    <scope>NUCLEOTIDE SEQUENCE [LARGE SCALE GENOMIC DNA]</scope>
    <source>
        <strain evidence="2">Daus_M_001</strain>
        <tissue evidence="2">Leg muscle</tissue>
    </source>
</reference>
<feature type="region of interest" description="Disordered" evidence="1">
    <location>
        <begin position="539"/>
        <end position="592"/>
    </location>
</feature>
<name>A0ABQ9GDG8_9NEOP</name>
<evidence type="ECO:0000313" key="3">
    <source>
        <dbReference type="Proteomes" id="UP001159363"/>
    </source>
</evidence>
<feature type="compositionally biased region" description="Polar residues" evidence="1">
    <location>
        <begin position="581"/>
        <end position="592"/>
    </location>
</feature>
<feature type="region of interest" description="Disordered" evidence="1">
    <location>
        <begin position="189"/>
        <end position="227"/>
    </location>
</feature>
<evidence type="ECO:0000313" key="2">
    <source>
        <dbReference type="EMBL" id="KAJ8870457.1"/>
    </source>
</evidence>
<organism evidence="2 3">
    <name type="scientific">Dryococelus australis</name>
    <dbReference type="NCBI Taxonomy" id="614101"/>
    <lineage>
        <taxon>Eukaryota</taxon>
        <taxon>Metazoa</taxon>
        <taxon>Ecdysozoa</taxon>
        <taxon>Arthropoda</taxon>
        <taxon>Hexapoda</taxon>
        <taxon>Insecta</taxon>
        <taxon>Pterygota</taxon>
        <taxon>Neoptera</taxon>
        <taxon>Polyneoptera</taxon>
        <taxon>Phasmatodea</taxon>
        <taxon>Verophasmatodea</taxon>
        <taxon>Anareolatae</taxon>
        <taxon>Phasmatidae</taxon>
        <taxon>Eurycanthinae</taxon>
        <taxon>Dryococelus</taxon>
    </lineage>
</organism>
<feature type="compositionally biased region" description="Basic residues" evidence="1">
    <location>
        <begin position="540"/>
        <end position="550"/>
    </location>
</feature>
<protein>
    <submittedName>
        <fullName evidence="2">Uncharacterized protein</fullName>
    </submittedName>
</protein>
<comment type="caution">
    <text evidence="2">The sequence shown here is derived from an EMBL/GenBank/DDBJ whole genome shotgun (WGS) entry which is preliminary data.</text>
</comment>
<dbReference type="Proteomes" id="UP001159363">
    <property type="component" value="Chromosome 12"/>
</dbReference>
<gene>
    <name evidence="2" type="ORF">PR048_029479</name>
</gene>
<keyword evidence="3" id="KW-1185">Reference proteome</keyword>
<dbReference type="EMBL" id="JARBHB010000013">
    <property type="protein sequence ID" value="KAJ8870457.1"/>
    <property type="molecule type" value="Genomic_DNA"/>
</dbReference>
<feature type="region of interest" description="Disordered" evidence="1">
    <location>
        <begin position="505"/>
        <end position="524"/>
    </location>
</feature>
<proteinExistence type="predicted"/>